<proteinExistence type="predicted"/>
<feature type="transmembrane region" description="Helical" evidence="1">
    <location>
        <begin position="252"/>
        <end position="270"/>
    </location>
</feature>
<feature type="signal peptide" evidence="2">
    <location>
        <begin position="1"/>
        <end position="34"/>
    </location>
</feature>
<gene>
    <name evidence="3" type="ORF">H9819_07755</name>
</gene>
<organism evidence="3 4">
    <name type="scientific">Candidatus Bacteroides merdipullorum</name>
    <dbReference type="NCBI Taxonomy" id="2838474"/>
    <lineage>
        <taxon>Bacteria</taxon>
        <taxon>Pseudomonadati</taxon>
        <taxon>Bacteroidota</taxon>
        <taxon>Bacteroidia</taxon>
        <taxon>Bacteroidales</taxon>
        <taxon>Bacteroidaceae</taxon>
        <taxon>Bacteroides</taxon>
    </lineage>
</organism>
<dbReference type="Proteomes" id="UP000824023">
    <property type="component" value="Unassembled WGS sequence"/>
</dbReference>
<keyword evidence="1" id="KW-1133">Transmembrane helix</keyword>
<evidence type="ECO:0000256" key="2">
    <source>
        <dbReference type="SAM" id="SignalP"/>
    </source>
</evidence>
<dbReference type="AlphaFoldDB" id="A0A9D2A644"/>
<keyword evidence="1" id="KW-0812">Transmembrane</keyword>
<keyword evidence="1" id="KW-0472">Membrane</keyword>
<dbReference type="Pfam" id="PF13584">
    <property type="entry name" value="BatD"/>
    <property type="match status" value="1"/>
</dbReference>
<evidence type="ECO:0000313" key="4">
    <source>
        <dbReference type="Proteomes" id="UP000824023"/>
    </source>
</evidence>
<feature type="transmembrane region" description="Helical" evidence="1">
    <location>
        <begin position="329"/>
        <end position="349"/>
    </location>
</feature>
<dbReference type="EMBL" id="DXCK01000106">
    <property type="protein sequence ID" value="HIZ02125.1"/>
    <property type="molecule type" value="Genomic_DNA"/>
</dbReference>
<evidence type="ECO:0000256" key="1">
    <source>
        <dbReference type="SAM" id="Phobius"/>
    </source>
</evidence>
<evidence type="ECO:0000313" key="3">
    <source>
        <dbReference type="EMBL" id="HIZ02125.1"/>
    </source>
</evidence>
<feature type="chain" id="PRO_5038429568" evidence="2">
    <location>
        <begin position="35"/>
        <end position="453"/>
    </location>
</feature>
<reference evidence="3" key="2">
    <citation type="submission" date="2021-04" db="EMBL/GenBank/DDBJ databases">
        <authorList>
            <person name="Gilroy R."/>
        </authorList>
    </citation>
    <scope>NUCLEOTIDE SEQUENCE</scope>
    <source>
        <strain evidence="3">ChiHjej12B11-24981</strain>
    </source>
</reference>
<dbReference type="InterPro" id="IPR025738">
    <property type="entry name" value="BatD"/>
</dbReference>
<protein>
    <submittedName>
        <fullName evidence="3">BatD family protein</fullName>
    </submittedName>
</protein>
<accession>A0A9D2A644</accession>
<comment type="caution">
    <text evidence="3">The sequence shown here is derived from an EMBL/GenBank/DDBJ whole genome shotgun (WGS) entry which is preliminary data.</text>
</comment>
<name>A0A9D2A644_9BACE</name>
<reference evidence="3" key="1">
    <citation type="journal article" date="2021" name="PeerJ">
        <title>Extensive microbial diversity within the chicken gut microbiome revealed by metagenomics and culture.</title>
        <authorList>
            <person name="Gilroy R."/>
            <person name="Ravi A."/>
            <person name="Getino M."/>
            <person name="Pursley I."/>
            <person name="Horton D.L."/>
            <person name="Alikhan N.F."/>
            <person name="Baker D."/>
            <person name="Gharbi K."/>
            <person name="Hall N."/>
            <person name="Watson M."/>
            <person name="Adriaenssens E.M."/>
            <person name="Foster-Nyarko E."/>
            <person name="Jarju S."/>
            <person name="Secka A."/>
            <person name="Antonio M."/>
            <person name="Oren A."/>
            <person name="Chaudhuri R.R."/>
            <person name="La Ragione R."/>
            <person name="Hildebrand F."/>
            <person name="Pallen M.J."/>
        </authorList>
    </citation>
    <scope>NUCLEOTIDE SEQUENCE</scope>
    <source>
        <strain evidence="3">ChiHjej12B11-24981</strain>
    </source>
</reference>
<sequence>MKKPSGIRSKSVRDRLMICLLILSALGQTGRANASDTADSVYFHIKIDTLGGIYAGRVLKVTYALANSSFDTAVYPVFSDSIEQISGPESYKSSSYAIINGKGSQSQETGFRYLIRFRHSGETRLPSASVTVGDRTYTAPGCRVSVLPPSMDMTALECHLKVEELENDRAKYHATLICNALPDQNPPLLSVNGKTTRPSSNSCSNSGGKKKYVYHYYFSSKGYEVACQELTFGGQPYYVQPQKNKMDRTSSFIVFLMVGGLFEWIWWLAYRYRYRQEKDVALAAFVLERKTLPLIISWAYTHYGASHTLLFISMLSFSLVGTMLYGTGIFVPEFFWFGVALVPLACLLYRSQRRKLDFRSIPTTLDKQAIFERVCKLAETYNWDIDHYGEDCIVAHTNPPLWHISWGEQIFIVFGQGEVWVNSVNDLNKRTSICSFGYNKRNIRRITEALGRR</sequence>
<keyword evidence="2" id="KW-0732">Signal</keyword>